<organism evidence="1 2">
    <name type="scientific">Olleya phage Harreka_1</name>
    <dbReference type="NCBI Taxonomy" id="2745673"/>
    <lineage>
        <taxon>Viruses</taxon>
        <taxon>Duplodnaviria</taxon>
        <taxon>Heunggongvirae</taxon>
        <taxon>Uroviricota</taxon>
        <taxon>Caudoviricetes</taxon>
        <taxon>Aggregaviridae</taxon>
        <taxon>Harrekavirus</taxon>
        <taxon>Harrekavirus harreka</taxon>
    </lineage>
</organism>
<dbReference type="EMBL" id="MT732457">
    <property type="protein sequence ID" value="QQV90451.1"/>
    <property type="molecule type" value="Genomic_DNA"/>
</dbReference>
<dbReference type="Proteomes" id="UP000693706">
    <property type="component" value="Segment"/>
</dbReference>
<proteinExistence type="predicted"/>
<keyword evidence="2" id="KW-1185">Reference proteome</keyword>
<sequence>MKTHDIKLGTIPLTIEGIYHKGREADYDNIGCEHEFKCFNICAGGVNITDLLTADTIIDIEMQVLTENY</sequence>
<evidence type="ECO:0000313" key="2">
    <source>
        <dbReference type="Proteomes" id="UP000693706"/>
    </source>
</evidence>
<name>A0A8E4ZJU7_9CAUD</name>
<reference evidence="1" key="1">
    <citation type="submission" date="2020-07" db="EMBL/GenBank/DDBJ databases">
        <title>Highly diverse flavobacterial phages as mortality factor during North Sea spring blooms.</title>
        <authorList>
            <person name="Bartlau N."/>
            <person name="Wichels A."/>
            <person name="Krohne G."/>
            <person name="Adriaenssens E.M."/>
            <person name="Heins A."/>
            <person name="Fuchs B.M."/>
            <person name="Amann R."/>
            <person name="Moraru C."/>
        </authorList>
    </citation>
    <scope>NUCLEOTIDE SEQUENCE</scope>
</reference>
<protein>
    <submittedName>
        <fullName evidence="1">Uncharacterized protein</fullName>
    </submittedName>
</protein>
<evidence type="ECO:0000313" key="1">
    <source>
        <dbReference type="EMBL" id="QQV90451.1"/>
    </source>
</evidence>
<accession>A0A8E4ZJU7</accession>
<gene>
    <name evidence="1" type="ORF">Harreka1_44</name>
</gene>